<evidence type="ECO:0000256" key="4">
    <source>
        <dbReference type="ARBA" id="ARBA00022989"/>
    </source>
</evidence>
<dbReference type="GO" id="GO:0004896">
    <property type="term" value="F:cytokine receptor activity"/>
    <property type="evidence" value="ECO:0007669"/>
    <property type="project" value="InterPro"/>
</dbReference>
<keyword evidence="12" id="KW-1185">Reference proteome</keyword>
<evidence type="ECO:0000256" key="9">
    <source>
        <dbReference type="SAM" id="Phobius"/>
    </source>
</evidence>
<evidence type="ECO:0000259" key="11">
    <source>
        <dbReference type="PROSITE" id="PS50853"/>
    </source>
</evidence>
<feature type="signal peptide" evidence="10">
    <location>
        <begin position="1"/>
        <end position="18"/>
    </location>
</feature>
<evidence type="ECO:0000256" key="5">
    <source>
        <dbReference type="ARBA" id="ARBA00023136"/>
    </source>
</evidence>
<evidence type="ECO:0000256" key="2">
    <source>
        <dbReference type="ARBA" id="ARBA00022692"/>
    </source>
</evidence>
<name>A0A6P7J8S8_9TELE</name>
<dbReference type="CTD" id="3575"/>
<keyword evidence="5 9" id="KW-0472">Membrane</keyword>
<proteinExistence type="predicted"/>
<dbReference type="PANTHER" id="PTHR23037">
    <property type="entry name" value="CYTOKINE RECEPTOR"/>
    <property type="match status" value="1"/>
</dbReference>
<dbReference type="InterPro" id="IPR036116">
    <property type="entry name" value="FN3_sf"/>
</dbReference>
<comment type="subcellular location">
    <subcellularLocation>
        <location evidence="1">Membrane</location>
        <topology evidence="1">Single-pass type I membrane protein</topology>
    </subcellularLocation>
</comment>
<dbReference type="InterPro" id="IPR003531">
    <property type="entry name" value="Hempt_rcpt_S_F1_CS"/>
</dbReference>
<gene>
    <name evidence="13" type="primary">il7r</name>
</gene>
<keyword evidence="6 13" id="KW-0675">Receptor</keyword>
<evidence type="ECO:0000256" key="3">
    <source>
        <dbReference type="ARBA" id="ARBA00022729"/>
    </source>
</evidence>
<feature type="chain" id="PRO_5028400567" evidence="10">
    <location>
        <begin position="19"/>
        <end position="420"/>
    </location>
</feature>
<dbReference type="Gene3D" id="2.60.40.10">
    <property type="entry name" value="Immunoglobulins"/>
    <property type="match status" value="1"/>
</dbReference>
<evidence type="ECO:0000256" key="8">
    <source>
        <dbReference type="SAM" id="MobiDB-lite"/>
    </source>
</evidence>
<evidence type="ECO:0000256" key="1">
    <source>
        <dbReference type="ARBA" id="ARBA00004479"/>
    </source>
</evidence>
<accession>A0A6P7J8S8</accession>
<dbReference type="GeneID" id="114443397"/>
<feature type="region of interest" description="Disordered" evidence="8">
    <location>
        <begin position="322"/>
        <end position="407"/>
    </location>
</feature>
<organism evidence="12 13">
    <name type="scientific">Parambassis ranga</name>
    <name type="common">Indian glassy fish</name>
    <dbReference type="NCBI Taxonomy" id="210632"/>
    <lineage>
        <taxon>Eukaryota</taxon>
        <taxon>Metazoa</taxon>
        <taxon>Chordata</taxon>
        <taxon>Craniata</taxon>
        <taxon>Vertebrata</taxon>
        <taxon>Euteleostomi</taxon>
        <taxon>Actinopterygii</taxon>
        <taxon>Neopterygii</taxon>
        <taxon>Teleostei</taxon>
        <taxon>Neoteleostei</taxon>
        <taxon>Acanthomorphata</taxon>
        <taxon>Ovalentaria</taxon>
        <taxon>Ambassidae</taxon>
        <taxon>Parambassis</taxon>
    </lineage>
</organism>
<dbReference type="PROSITE" id="PS01355">
    <property type="entry name" value="HEMATOPO_REC_S_F1"/>
    <property type="match status" value="1"/>
</dbReference>
<evidence type="ECO:0000256" key="6">
    <source>
        <dbReference type="ARBA" id="ARBA00023170"/>
    </source>
</evidence>
<evidence type="ECO:0000313" key="12">
    <source>
        <dbReference type="Proteomes" id="UP000515145"/>
    </source>
</evidence>
<feature type="compositionally biased region" description="Polar residues" evidence="8">
    <location>
        <begin position="329"/>
        <end position="339"/>
    </location>
</feature>
<dbReference type="GO" id="GO:0046427">
    <property type="term" value="P:positive regulation of receptor signaling pathway via JAK-STAT"/>
    <property type="evidence" value="ECO:0007669"/>
    <property type="project" value="TreeGrafter"/>
</dbReference>
<feature type="compositionally biased region" description="Low complexity" evidence="8">
    <location>
        <begin position="340"/>
        <end position="360"/>
    </location>
</feature>
<reference evidence="13" key="1">
    <citation type="submission" date="2025-08" db="UniProtKB">
        <authorList>
            <consortium name="RefSeq"/>
        </authorList>
    </citation>
    <scope>IDENTIFICATION</scope>
</reference>
<keyword evidence="3 10" id="KW-0732">Signal</keyword>
<sequence length="420" mass="46350">MLIGWRLAVLLLATAAEAQSGDGDSDGEPRIRCTSDIMMSGSSLTCRLLEGGGGDDDDEDDDGIERMSVCYSDLADKSRIRCVEGSGDTVSSRHLLPLLDLNLTVHLKSGGNFSTAVSLEKIVRPRRPQVWNVTFDRENNQVVIYIRTPYHKDYLSVQNQEFQLHIFSARSDTTQNISSKDFLAVDIGHFQKHTEYHVRVRAIPQTFQGSWSAWSDTFSFFPPAGEEVPTTEDTQLPPYIRIVCLVSAVMMASSVVVVFWKKKIFSYMWPSIPHPKHTLVQICKPNKGLLLNLNPEVISALNVYPPQKTALEEPEPMIRPAAAADDQSSDPCSTQSSDCRSATSASTEELELSALLSRSSSDGEDSLQSATPSPVNVPRVMERPQTPPAEPPVRGNEAKAPGISPQEEAYVTMSSFYQLK</sequence>
<dbReference type="RefSeq" id="XP_028273154.1">
    <property type="nucleotide sequence ID" value="XM_028417353.1"/>
</dbReference>
<dbReference type="InterPro" id="IPR003961">
    <property type="entry name" value="FN3_dom"/>
</dbReference>
<dbReference type="PROSITE" id="PS50853">
    <property type="entry name" value="FN3"/>
    <property type="match status" value="1"/>
</dbReference>
<evidence type="ECO:0000256" key="7">
    <source>
        <dbReference type="ARBA" id="ARBA00023180"/>
    </source>
</evidence>
<feature type="domain" description="Fibronectin type-III" evidence="11">
    <location>
        <begin position="124"/>
        <end position="224"/>
    </location>
</feature>
<evidence type="ECO:0000256" key="10">
    <source>
        <dbReference type="SAM" id="SignalP"/>
    </source>
</evidence>
<dbReference type="InterPro" id="IPR013783">
    <property type="entry name" value="Ig-like_fold"/>
</dbReference>
<dbReference type="GO" id="GO:0030097">
    <property type="term" value="P:hemopoiesis"/>
    <property type="evidence" value="ECO:0007669"/>
    <property type="project" value="TreeGrafter"/>
</dbReference>
<protein>
    <submittedName>
        <fullName evidence="13">Interleukin-7 receptor subunit alpha</fullName>
    </submittedName>
</protein>
<evidence type="ECO:0000313" key="13">
    <source>
        <dbReference type="RefSeq" id="XP_028273154.1"/>
    </source>
</evidence>
<dbReference type="InParanoid" id="A0A6P7J8S8"/>
<dbReference type="FunCoup" id="A0A6P7J8S8">
    <property type="interactions" value="729"/>
</dbReference>
<dbReference type="SUPFAM" id="SSF49265">
    <property type="entry name" value="Fibronectin type III"/>
    <property type="match status" value="1"/>
</dbReference>
<dbReference type="PANTHER" id="PTHR23037:SF27">
    <property type="entry name" value="INTERLEUKIN-7 RECEPTOR SUBUNIT ALPHA"/>
    <property type="match status" value="1"/>
</dbReference>
<dbReference type="GO" id="GO:0009897">
    <property type="term" value="C:external side of plasma membrane"/>
    <property type="evidence" value="ECO:0007669"/>
    <property type="project" value="TreeGrafter"/>
</dbReference>
<dbReference type="Proteomes" id="UP000515145">
    <property type="component" value="Chromosome 12"/>
</dbReference>
<dbReference type="AlphaFoldDB" id="A0A6P7J8S8"/>
<keyword evidence="7" id="KW-0325">Glycoprotein</keyword>
<feature type="transmembrane region" description="Helical" evidence="9">
    <location>
        <begin position="239"/>
        <end position="260"/>
    </location>
</feature>
<keyword evidence="2 9" id="KW-0812">Transmembrane</keyword>
<keyword evidence="4 9" id="KW-1133">Transmembrane helix</keyword>
<dbReference type="OrthoDB" id="8611929at2759"/>